<keyword evidence="1" id="KW-1133">Transmembrane helix</keyword>
<feature type="domain" description="FecR N-terminal" evidence="3">
    <location>
        <begin position="11"/>
        <end position="49"/>
    </location>
</feature>
<feature type="domain" description="FecR protein" evidence="2">
    <location>
        <begin position="106"/>
        <end position="196"/>
    </location>
</feature>
<evidence type="ECO:0000259" key="3">
    <source>
        <dbReference type="Pfam" id="PF16220"/>
    </source>
</evidence>
<name>A0A7X5XV54_9SPHN</name>
<gene>
    <name evidence="4" type="ORF">GGR89_000224</name>
</gene>
<dbReference type="AlphaFoldDB" id="A0A7X5XV54"/>
<accession>A0A7X5XV54</accession>
<protein>
    <submittedName>
        <fullName evidence="4">Transmembrane sensor</fullName>
    </submittedName>
</protein>
<dbReference type="InterPro" id="IPR012373">
    <property type="entry name" value="Ferrdict_sens_TM"/>
</dbReference>
<reference evidence="4 5" key="1">
    <citation type="submission" date="2020-03" db="EMBL/GenBank/DDBJ databases">
        <title>Genomic Encyclopedia of Type Strains, Phase IV (KMG-IV): sequencing the most valuable type-strain genomes for metagenomic binning, comparative biology and taxonomic classification.</title>
        <authorList>
            <person name="Goeker M."/>
        </authorList>
    </citation>
    <scope>NUCLEOTIDE SEQUENCE [LARGE SCALE GENOMIC DNA]</scope>
    <source>
        <strain evidence="4 5">DSM 7225</strain>
    </source>
</reference>
<keyword evidence="1 4" id="KW-0812">Transmembrane</keyword>
<comment type="caution">
    <text evidence="4">The sequence shown here is derived from an EMBL/GenBank/DDBJ whole genome shotgun (WGS) entry which is preliminary data.</text>
</comment>
<dbReference type="InterPro" id="IPR032623">
    <property type="entry name" value="FecR_N"/>
</dbReference>
<dbReference type="PANTHER" id="PTHR30273">
    <property type="entry name" value="PERIPLASMIC SIGNAL SENSOR AND SIGMA FACTOR ACTIVATOR FECR-RELATED"/>
    <property type="match status" value="1"/>
</dbReference>
<sequence length="315" mass="33627">MQVETADAIETAIAWQLRLAEADEAVWAAFVAWLEESPAHAAAYDRVAAADRLVAEVRFPEPAPVAENDNLPAPRRWLWWTGGAAAAAALAIAVVPTIQPRAQTYQIATRDGERRTIALGDGTRIELSGGTRLTLDHANPRVATLDRGEALFHVRHDTAAAFMLKVGDVAVQDLGTVFNVTHLGDRMSVAVSEGSVAFQPGGTAVTLRAGDALSARDDGGDVTRTRVAPALVGGWRNGRLSFAGQPLHEVAGALKRLYGTDIALRGTLSERPFTGVVHFSGVADRDVPRLAELIGATWRRDGGQWILAEQGPRTP</sequence>
<dbReference type="Gene3D" id="3.55.50.30">
    <property type="match status" value="1"/>
</dbReference>
<dbReference type="GO" id="GO:0016989">
    <property type="term" value="F:sigma factor antagonist activity"/>
    <property type="evidence" value="ECO:0007669"/>
    <property type="project" value="TreeGrafter"/>
</dbReference>
<evidence type="ECO:0000256" key="1">
    <source>
        <dbReference type="SAM" id="Phobius"/>
    </source>
</evidence>
<dbReference type="Gene3D" id="2.60.120.1440">
    <property type="match status" value="1"/>
</dbReference>
<feature type="transmembrane region" description="Helical" evidence="1">
    <location>
        <begin position="77"/>
        <end position="98"/>
    </location>
</feature>
<evidence type="ECO:0000313" key="5">
    <source>
        <dbReference type="Proteomes" id="UP000531251"/>
    </source>
</evidence>
<proteinExistence type="predicted"/>
<dbReference type="PIRSF" id="PIRSF018266">
    <property type="entry name" value="FecR"/>
    <property type="match status" value="1"/>
</dbReference>
<dbReference type="RefSeq" id="WP_125977549.1">
    <property type="nucleotide sequence ID" value="NZ_BAAADY010000008.1"/>
</dbReference>
<dbReference type="EMBL" id="JAATJB010000001">
    <property type="protein sequence ID" value="NJB95932.1"/>
    <property type="molecule type" value="Genomic_DNA"/>
</dbReference>
<keyword evidence="1" id="KW-0472">Membrane</keyword>
<dbReference type="PANTHER" id="PTHR30273:SF2">
    <property type="entry name" value="PROTEIN FECR"/>
    <property type="match status" value="1"/>
</dbReference>
<evidence type="ECO:0000313" key="4">
    <source>
        <dbReference type="EMBL" id="NJB95932.1"/>
    </source>
</evidence>
<dbReference type="Pfam" id="PF04773">
    <property type="entry name" value="FecR"/>
    <property type="match status" value="1"/>
</dbReference>
<evidence type="ECO:0000259" key="2">
    <source>
        <dbReference type="Pfam" id="PF04773"/>
    </source>
</evidence>
<organism evidence="4 5">
    <name type="scientific">Sphingomonas trueperi</name>
    <dbReference type="NCBI Taxonomy" id="53317"/>
    <lineage>
        <taxon>Bacteria</taxon>
        <taxon>Pseudomonadati</taxon>
        <taxon>Pseudomonadota</taxon>
        <taxon>Alphaproteobacteria</taxon>
        <taxon>Sphingomonadales</taxon>
        <taxon>Sphingomonadaceae</taxon>
        <taxon>Sphingomonas</taxon>
    </lineage>
</organism>
<dbReference type="Proteomes" id="UP000531251">
    <property type="component" value="Unassembled WGS sequence"/>
</dbReference>
<keyword evidence="5" id="KW-1185">Reference proteome</keyword>
<dbReference type="Pfam" id="PF16220">
    <property type="entry name" value="DUF4880"/>
    <property type="match status" value="1"/>
</dbReference>
<dbReference type="InterPro" id="IPR006860">
    <property type="entry name" value="FecR"/>
</dbReference>